<proteinExistence type="predicted"/>
<dbReference type="EMBL" id="BMHT01000002">
    <property type="protein sequence ID" value="GGF02015.1"/>
    <property type="molecule type" value="Genomic_DNA"/>
</dbReference>
<comment type="caution">
    <text evidence="4">The sequence shown here is derived from an EMBL/GenBank/DDBJ whole genome shotgun (WGS) entry which is preliminary data.</text>
</comment>
<reference evidence="5" key="1">
    <citation type="journal article" date="2019" name="Int. J. Syst. Evol. Microbiol.">
        <title>The Global Catalogue of Microorganisms (GCM) 10K type strain sequencing project: providing services to taxonomists for standard genome sequencing and annotation.</title>
        <authorList>
            <consortium name="The Broad Institute Genomics Platform"/>
            <consortium name="The Broad Institute Genome Sequencing Center for Infectious Disease"/>
            <person name="Wu L."/>
            <person name="Ma J."/>
        </authorList>
    </citation>
    <scope>NUCLEOTIDE SEQUENCE [LARGE SCALE GENOMIC DNA]</scope>
    <source>
        <strain evidence="5">CGMCC 1.15197</strain>
    </source>
</reference>
<keyword evidence="5" id="KW-1185">Reference proteome</keyword>
<name>A0ABQ1TUM2_9BACT</name>
<feature type="domain" description="DUF6799" evidence="3">
    <location>
        <begin position="46"/>
        <end position="107"/>
    </location>
</feature>
<keyword evidence="2" id="KW-0732">Signal</keyword>
<evidence type="ECO:0000259" key="3">
    <source>
        <dbReference type="Pfam" id="PF20606"/>
    </source>
</evidence>
<dbReference type="Pfam" id="PF20606">
    <property type="entry name" value="DUF6799"/>
    <property type="match status" value="1"/>
</dbReference>
<feature type="chain" id="PRO_5047439439" description="DUF6799 domain-containing protein" evidence="2">
    <location>
        <begin position="23"/>
        <end position="135"/>
    </location>
</feature>
<dbReference type="InterPro" id="IPR046478">
    <property type="entry name" value="DUF6799"/>
</dbReference>
<feature type="region of interest" description="Disordered" evidence="1">
    <location>
        <begin position="114"/>
        <end position="135"/>
    </location>
</feature>
<gene>
    <name evidence="4" type="ORF">GCM10011383_11140</name>
</gene>
<dbReference type="Proteomes" id="UP000632273">
    <property type="component" value="Unassembled WGS sequence"/>
</dbReference>
<protein>
    <recommendedName>
        <fullName evidence="3">DUF6799 domain-containing protein</fullName>
    </recommendedName>
</protein>
<evidence type="ECO:0000313" key="4">
    <source>
        <dbReference type="EMBL" id="GGF02015.1"/>
    </source>
</evidence>
<accession>A0ABQ1TUM2</accession>
<evidence type="ECO:0000256" key="2">
    <source>
        <dbReference type="SAM" id="SignalP"/>
    </source>
</evidence>
<feature type="signal peptide" evidence="2">
    <location>
        <begin position="1"/>
        <end position="22"/>
    </location>
</feature>
<evidence type="ECO:0000256" key="1">
    <source>
        <dbReference type="SAM" id="MobiDB-lite"/>
    </source>
</evidence>
<sequence>MTHPILRSIILLLTLGSVAAQAQTKVPARKPASPKPRMVSNGATMKDGVMMKDGKVLLTQQGLTNPLTQDLTLTNGTKVSPVGAVTLANGTTTTLKEGDMMSLSGRITTATMKAEQDSLLTASKEPGKGKAKKKK</sequence>
<feature type="region of interest" description="Disordered" evidence="1">
    <location>
        <begin position="26"/>
        <end position="46"/>
    </location>
</feature>
<organism evidence="4 5">
    <name type="scientific">Hymenobacter cavernae</name>
    <dbReference type="NCBI Taxonomy" id="2044852"/>
    <lineage>
        <taxon>Bacteria</taxon>
        <taxon>Pseudomonadati</taxon>
        <taxon>Bacteroidota</taxon>
        <taxon>Cytophagia</taxon>
        <taxon>Cytophagales</taxon>
        <taxon>Hymenobacteraceae</taxon>
        <taxon>Hymenobacter</taxon>
    </lineage>
</organism>
<evidence type="ECO:0000313" key="5">
    <source>
        <dbReference type="Proteomes" id="UP000632273"/>
    </source>
</evidence>
<dbReference type="RefSeq" id="WP_188811917.1">
    <property type="nucleotide sequence ID" value="NZ_BMHT01000002.1"/>
</dbReference>